<reference evidence="2" key="1">
    <citation type="submission" date="2021-02" db="EMBL/GenBank/DDBJ databases">
        <authorList>
            <person name="Nowell W R."/>
        </authorList>
    </citation>
    <scope>NUCLEOTIDE SEQUENCE</scope>
</reference>
<dbReference type="AlphaFoldDB" id="A0A822CQK4"/>
<proteinExistence type="predicted"/>
<name>A0A822CQK4_9BILA</name>
<dbReference type="EMBL" id="CAJOBR010050356">
    <property type="protein sequence ID" value="CAF5049233.1"/>
    <property type="molecule type" value="Genomic_DNA"/>
</dbReference>
<evidence type="ECO:0000313" key="3">
    <source>
        <dbReference type="Proteomes" id="UP000663848"/>
    </source>
</evidence>
<accession>A0A822CQK4</accession>
<feature type="non-terminal residue" evidence="2">
    <location>
        <position position="1"/>
    </location>
</feature>
<gene>
    <name evidence="2" type="ORF">QYT958_LOCUS41937</name>
</gene>
<protein>
    <submittedName>
        <fullName evidence="2">Uncharacterized protein</fullName>
    </submittedName>
</protein>
<feature type="non-terminal residue" evidence="2">
    <location>
        <position position="104"/>
    </location>
</feature>
<feature type="compositionally biased region" description="Polar residues" evidence="1">
    <location>
        <begin position="8"/>
        <end position="22"/>
    </location>
</feature>
<comment type="caution">
    <text evidence="2">The sequence shown here is derived from an EMBL/GenBank/DDBJ whole genome shotgun (WGS) entry which is preliminary data.</text>
</comment>
<feature type="region of interest" description="Disordered" evidence="1">
    <location>
        <begin position="1"/>
        <end position="22"/>
    </location>
</feature>
<evidence type="ECO:0000313" key="2">
    <source>
        <dbReference type="EMBL" id="CAF5049233.1"/>
    </source>
</evidence>
<sequence length="104" mass="11197">TELDRTYSPYNNNQLKLHGDQTLSTTHVSVPPALLSSHHESTSAFHPIYKPVSENSVHIKNISPPATMTTSNVIQRSSAIITPLATEPINASSIPLSVAKTPTP</sequence>
<evidence type="ECO:0000256" key="1">
    <source>
        <dbReference type="SAM" id="MobiDB-lite"/>
    </source>
</evidence>
<organism evidence="2 3">
    <name type="scientific">Rotaria socialis</name>
    <dbReference type="NCBI Taxonomy" id="392032"/>
    <lineage>
        <taxon>Eukaryota</taxon>
        <taxon>Metazoa</taxon>
        <taxon>Spiralia</taxon>
        <taxon>Gnathifera</taxon>
        <taxon>Rotifera</taxon>
        <taxon>Eurotatoria</taxon>
        <taxon>Bdelloidea</taxon>
        <taxon>Philodinida</taxon>
        <taxon>Philodinidae</taxon>
        <taxon>Rotaria</taxon>
    </lineage>
</organism>
<dbReference type="Proteomes" id="UP000663848">
    <property type="component" value="Unassembled WGS sequence"/>
</dbReference>